<dbReference type="OMA" id="KYNDMTH"/>
<dbReference type="Proteomes" id="UP000030763">
    <property type="component" value="Unassembled WGS sequence"/>
</dbReference>
<feature type="compositionally biased region" description="Low complexity" evidence="5">
    <location>
        <begin position="231"/>
        <end position="242"/>
    </location>
</feature>
<dbReference type="Pfam" id="PF03366">
    <property type="entry name" value="YEATS"/>
    <property type="match status" value="1"/>
</dbReference>
<evidence type="ECO:0000259" key="6">
    <source>
        <dbReference type="PROSITE" id="PS51037"/>
    </source>
</evidence>
<dbReference type="GO" id="GO:0005634">
    <property type="term" value="C:nucleus"/>
    <property type="evidence" value="ECO:0007669"/>
    <property type="project" value="UniProtKB-SubCell"/>
</dbReference>
<dbReference type="VEuPathDB" id="ToxoDB:EMWEY_00027820"/>
<feature type="region of interest" description="Disordered" evidence="5">
    <location>
        <begin position="226"/>
        <end position="299"/>
    </location>
</feature>
<comment type="subcellular location">
    <subcellularLocation>
        <location evidence="4">Nucleus</location>
    </subcellularLocation>
</comment>
<dbReference type="InterPro" id="IPR055129">
    <property type="entry name" value="YEATS_dom"/>
</dbReference>
<dbReference type="EMBL" id="HG721363">
    <property type="protein sequence ID" value="CDJ60135.1"/>
    <property type="molecule type" value="Genomic_DNA"/>
</dbReference>
<evidence type="ECO:0000256" key="5">
    <source>
        <dbReference type="SAM" id="MobiDB-lite"/>
    </source>
</evidence>
<feature type="region of interest" description="Disordered" evidence="5">
    <location>
        <begin position="319"/>
        <end position="368"/>
    </location>
</feature>
<evidence type="ECO:0000256" key="3">
    <source>
        <dbReference type="ARBA" id="ARBA00023242"/>
    </source>
</evidence>
<name>U6MEQ3_EIMMA</name>
<dbReference type="GeneID" id="25336768"/>
<keyword evidence="3 4" id="KW-0539">Nucleus</keyword>
<dbReference type="PANTHER" id="PTHR47573:SF1">
    <property type="entry name" value="PROTEIN AF-9 HOMOLOG"/>
    <property type="match status" value="1"/>
</dbReference>
<evidence type="ECO:0000256" key="1">
    <source>
        <dbReference type="ARBA" id="ARBA00023015"/>
    </source>
</evidence>
<proteinExistence type="predicted"/>
<dbReference type="RefSeq" id="XP_013336780.1">
    <property type="nucleotide sequence ID" value="XM_013481326.1"/>
</dbReference>
<dbReference type="InterPro" id="IPR038704">
    <property type="entry name" value="YEAST_sf"/>
</dbReference>
<dbReference type="PROSITE" id="PS51037">
    <property type="entry name" value="YEATS"/>
    <property type="match status" value="1"/>
</dbReference>
<feature type="domain" description="YEATS" evidence="6">
    <location>
        <begin position="1"/>
        <end position="73"/>
    </location>
</feature>
<evidence type="ECO:0000256" key="2">
    <source>
        <dbReference type="ARBA" id="ARBA00023163"/>
    </source>
</evidence>
<sequence length="404" mass="42992">MPPYEVSEAGWGEFDISAKIFLIDESLPPVEMSHFLKLNLAGAPQGPCIASETYDELLIHEPAEWFYDNLTAVPIGEAAPHPLSPYFLKPQENEEKQLQLYMGLQAYVQTETISLMQDAFLLSLRIQELQRQHEALTTGKATGAAAASGATAAAAAAGAGAAGTSAPGTAATSNEEAAGAAGTAPGAPGLARSACLPAGGDAFAAAAKRQISSGFAAPISNTPSLTGVGPRGPNMPAAAAAYGPPPKSPMLPAAAATAAHHDPQPAQPHQQNNAPMPAQPHMAQPMHAQQQQHVLQQQQHQQVQHQQFLQQQQMLQQQQRQMMQQQQPTPYLHKQAHPAASPQQQQQQQPQQQPAVVQQQAMGQMPVGPGPMQSPLEQGVWTCSPLWSRPFEPFTKETDAILYS</sequence>
<dbReference type="GO" id="GO:0006355">
    <property type="term" value="P:regulation of DNA-templated transcription"/>
    <property type="evidence" value="ECO:0007669"/>
    <property type="project" value="InterPro"/>
</dbReference>
<dbReference type="AlphaFoldDB" id="U6MEQ3"/>
<dbReference type="Gene3D" id="2.60.40.1970">
    <property type="entry name" value="YEATS domain"/>
    <property type="match status" value="1"/>
</dbReference>
<accession>U6MEQ3</accession>
<reference evidence="7" key="2">
    <citation type="submission" date="2013-10" db="EMBL/GenBank/DDBJ databases">
        <authorList>
            <person name="Aslett M."/>
        </authorList>
    </citation>
    <scope>NUCLEOTIDE SEQUENCE [LARGE SCALE GENOMIC DNA]</scope>
    <source>
        <strain evidence="7">Weybridge</strain>
    </source>
</reference>
<dbReference type="PANTHER" id="PTHR47573">
    <property type="entry name" value="PROTEIN AF-9 HOMOLOG"/>
    <property type="match status" value="1"/>
</dbReference>
<protein>
    <recommendedName>
        <fullName evidence="6">YEATS domain-containing protein</fullName>
    </recommendedName>
</protein>
<evidence type="ECO:0000313" key="8">
    <source>
        <dbReference type="Proteomes" id="UP000030763"/>
    </source>
</evidence>
<feature type="region of interest" description="Disordered" evidence="5">
    <location>
        <begin position="161"/>
        <end position="187"/>
    </location>
</feature>
<feature type="compositionally biased region" description="Low complexity" evidence="5">
    <location>
        <begin position="338"/>
        <end position="368"/>
    </location>
</feature>
<keyword evidence="2" id="KW-0804">Transcription</keyword>
<evidence type="ECO:0000313" key="7">
    <source>
        <dbReference type="EMBL" id="CDJ60135.1"/>
    </source>
</evidence>
<feature type="compositionally biased region" description="Low complexity" evidence="5">
    <location>
        <begin position="319"/>
        <end position="328"/>
    </location>
</feature>
<gene>
    <name evidence="7" type="ORF">EMWEY_00027820</name>
</gene>
<keyword evidence="1" id="KW-0805">Transcription regulation</keyword>
<dbReference type="OrthoDB" id="16041at2759"/>
<dbReference type="InterPro" id="IPR005033">
    <property type="entry name" value="YEATS"/>
</dbReference>
<evidence type="ECO:0000256" key="4">
    <source>
        <dbReference type="PROSITE-ProRule" id="PRU00376"/>
    </source>
</evidence>
<reference evidence="7" key="1">
    <citation type="submission" date="2013-10" db="EMBL/GenBank/DDBJ databases">
        <title>Genomic analysis of the causative agents of coccidiosis in chickens.</title>
        <authorList>
            <person name="Reid A.J."/>
            <person name="Blake D."/>
            <person name="Billington K."/>
            <person name="Browne H."/>
            <person name="Dunn M."/>
            <person name="Hung S."/>
            <person name="Kawahara F."/>
            <person name="Miranda-Saavedra D."/>
            <person name="Mourier T."/>
            <person name="Nagra H."/>
            <person name="Otto T.D."/>
            <person name="Rawlings N."/>
            <person name="Sanchez A."/>
            <person name="Sanders M."/>
            <person name="Subramaniam C."/>
            <person name="Tay Y."/>
            <person name="Dear P."/>
            <person name="Doerig C."/>
            <person name="Gruber A."/>
            <person name="Parkinson J."/>
            <person name="Shirley M."/>
            <person name="Wan K.L."/>
            <person name="Berriman M."/>
            <person name="Tomley F."/>
            <person name="Pain A."/>
        </authorList>
    </citation>
    <scope>NUCLEOTIDE SEQUENCE [LARGE SCALE GENOMIC DNA]</scope>
    <source>
        <strain evidence="7">Weybridge</strain>
    </source>
</reference>
<organism evidence="7 8">
    <name type="scientific">Eimeria maxima</name>
    <name type="common">Coccidian parasite</name>
    <dbReference type="NCBI Taxonomy" id="5804"/>
    <lineage>
        <taxon>Eukaryota</taxon>
        <taxon>Sar</taxon>
        <taxon>Alveolata</taxon>
        <taxon>Apicomplexa</taxon>
        <taxon>Conoidasida</taxon>
        <taxon>Coccidia</taxon>
        <taxon>Eucoccidiorida</taxon>
        <taxon>Eimeriorina</taxon>
        <taxon>Eimeriidae</taxon>
        <taxon>Eimeria</taxon>
    </lineage>
</organism>
<keyword evidence="8" id="KW-1185">Reference proteome</keyword>
<feature type="compositionally biased region" description="Low complexity" evidence="5">
    <location>
        <begin position="267"/>
        <end position="299"/>
    </location>
</feature>